<gene>
    <name evidence="2" type="ORF">ACFOJE_20915</name>
</gene>
<evidence type="ECO:0000313" key="3">
    <source>
        <dbReference type="Proteomes" id="UP001595457"/>
    </source>
</evidence>
<feature type="region of interest" description="Disordered" evidence="1">
    <location>
        <begin position="103"/>
        <end position="123"/>
    </location>
</feature>
<dbReference type="Proteomes" id="UP001595457">
    <property type="component" value="Unassembled WGS sequence"/>
</dbReference>
<organism evidence="2 3">
    <name type="scientific">Azotobacter bryophylli</name>
    <dbReference type="NCBI Taxonomy" id="1986537"/>
    <lineage>
        <taxon>Bacteria</taxon>
        <taxon>Pseudomonadati</taxon>
        <taxon>Pseudomonadota</taxon>
        <taxon>Gammaproteobacteria</taxon>
        <taxon>Pseudomonadales</taxon>
        <taxon>Pseudomonadaceae</taxon>
        <taxon>Azotobacter</taxon>
    </lineage>
</organism>
<protein>
    <submittedName>
        <fullName evidence="2">Uncharacterized protein</fullName>
    </submittedName>
</protein>
<dbReference type="RefSeq" id="WP_377816915.1">
    <property type="nucleotide sequence ID" value="NZ_JBHRSJ010000035.1"/>
</dbReference>
<comment type="caution">
    <text evidence="2">The sequence shown here is derived from an EMBL/GenBank/DDBJ whole genome shotgun (WGS) entry which is preliminary data.</text>
</comment>
<keyword evidence="3" id="KW-1185">Reference proteome</keyword>
<name>A0ABV7AYV6_9GAMM</name>
<evidence type="ECO:0000256" key="1">
    <source>
        <dbReference type="SAM" id="MobiDB-lite"/>
    </source>
</evidence>
<accession>A0ABV7AYV6</accession>
<sequence length="123" mass="13204">MIFPVDGLRLLAYAGLAGAGFACGWQIRNWQADSAELVKVQQQEHQRALVADVTRKTLSAIGNIRIEQRTIYQKATKEVLRDPVYINCRVPADGMQLLNTARSGADGRGAAAGVPADGGDPGR</sequence>
<evidence type="ECO:0000313" key="2">
    <source>
        <dbReference type="EMBL" id="MFC2974657.1"/>
    </source>
</evidence>
<reference evidence="3" key="1">
    <citation type="journal article" date="2019" name="Int. J. Syst. Evol. Microbiol.">
        <title>The Global Catalogue of Microorganisms (GCM) 10K type strain sequencing project: providing services to taxonomists for standard genome sequencing and annotation.</title>
        <authorList>
            <consortium name="The Broad Institute Genomics Platform"/>
            <consortium name="The Broad Institute Genome Sequencing Center for Infectious Disease"/>
            <person name="Wu L."/>
            <person name="Ma J."/>
        </authorList>
    </citation>
    <scope>NUCLEOTIDE SEQUENCE [LARGE SCALE GENOMIC DNA]</scope>
    <source>
        <strain evidence="3">KCTC 62195</strain>
    </source>
</reference>
<dbReference type="EMBL" id="JBHRSJ010000035">
    <property type="protein sequence ID" value="MFC2974657.1"/>
    <property type="molecule type" value="Genomic_DNA"/>
</dbReference>
<proteinExistence type="predicted"/>